<keyword evidence="3" id="KW-1185">Reference proteome</keyword>
<name>A0A367GLV7_9SPHI</name>
<dbReference type="AlphaFoldDB" id="A0A367GLV7"/>
<evidence type="ECO:0000313" key="2">
    <source>
        <dbReference type="EMBL" id="RCH53846.1"/>
    </source>
</evidence>
<proteinExistence type="predicted"/>
<comment type="caution">
    <text evidence="2">The sequence shown here is derived from an EMBL/GenBank/DDBJ whole genome shotgun (WGS) entry which is preliminary data.</text>
</comment>
<accession>A0A367GLV7</accession>
<evidence type="ECO:0000313" key="3">
    <source>
        <dbReference type="Proteomes" id="UP000253209"/>
    </source>
</evidence>
<protein>
    <recommendedName>
        <fullName evidence="4">DUF3325 domain-containing protein</fullName>
    </recommendedName>
</protein>
<sequence length="109" mass="11538">MISTFYLTLFAGFYLWQITSASAKKKPAGPVLTIALQNKQLSRVAGFLLVLAALAGFVSTLGLMSGICGFLTGLMGVGCLSVVLAPVNYLRMPVVGLLYVCSTIMENTL</sequence>
<feature type="transmembrane region" description="Helical" evidence="1">
    <location>
        <begin position="44"/>
        <end position="63"/>
    </location>
</feature>
<dbReference type="RefSeq" id="WP_114006111.1">
    <property type="nucleotide sequence ID" value="NZ_QGDC01000009.1"/>
</dbReference>
<keyword evidence="1" id="KW-1133">Transmembrane helix</keyword>
<keyword evidence="1" id="KW-0472">Membrane</keyword>
<reference evidence="2 3" key="1">
    <citation type="submission" date="2018-05" db="EMBL/GenBank/DDBJ databases">
        <title>Mucilaginibacter hurinus sp. nov., isolated from briquette warehouse soil.</title>
        <authorList>
            <person name="Choi L."/>
        </authorList>
    </citation>
    <scope>NUCLEOTIDE SEQUENCE [LARGE SCALE GENOMIC DNA]</scope>
    <source>
        <strain evidence="2 3">ZR32</strain>
    </source>
</reference>
<gene>
    <name evidence="2" type="ORF">DJ568_15000</name>
</gene>
<feature type="transmembrane region" description="Helical" evidence="1">
    <location>
        <begin position="70"/>
        <end position="90"/>
    </location>
</feature>
<evidence type="ECO:0008006" key="4">
    <source>
        <dbReference type="Google" id="ProtNLM"/>
    </source>
</evidence>
<evidence type="ECO:0000256" key="1">
    <source>
        <dbReference type="SAM" id="Phobius"/>
    </source>
</evidence>
<dbReference type="Proteomes" id="UP000253209">
    <property type="component" value="Unassembled WGS sequence"/>
</dbReference>
<dbReference type="OrthoDB" id="961173at2"/>
<dbReference type="EMBL" id="QGDC01000009">
    <property type="protein sequence ID" value="RCH53846.1"/>
    <property type="molecule type" value="Genomic_DNA"/>
</dbReference>
<keyword evidence="1" id="KW-0812">Transmembrane</keyword>
<organism evidence="2 3">
    <name type="scientific">Mucilaginibacter hurinus</name>
    <dbReference type="NCBI Taxonomy" id="2201324"/>
    <lineage>
        <taxon>Bacteria</taxon>
        <taxon>Pseudomonadati</taxon>
        <taxon>Bacteroidota</taxon>
        <taxon>Sphingobacteriia</taxon>
        <taxon>Sphingobacteriales</taxon>
        <taxon>Sphingobacteriaceae</taxon>
        <taxon>Mucilaginibacter</taxon>
    </lineage>
</organism>